<dbReference type="EMBL" id="JAGFPW010000007">
    <property type="protein sequence ID" value="MBO3794686.1"/>
    <property type="molecule type" value="Genomic_DNA"/>
</dbReference>
<dbReference type="RefSeq" id="WP_014475869.1">
    <property type="nucleotide sequence ID" value="NZ_BAABSX010000002.1"/>
</dbReference>
<evidence type="ECO:0000256" key="2">
    <source>
        <dbReference type="ARBA" id="ARBA00008114"/>
    </source>
</evidence>
<reference evidence="12 17" key="2">
    <citation type="submission" date="2015-09" db="EMBL/GenBank/DDBJ databases">
        <title>Spore heat resistance.</title>
        <authorList>
            <person name="Boekhorst J."/>
            <person name="Berendsen E.M."/>
            <person name="Wells-Bennik M.H."/>
            <person name="Kuipers O.P."/>
        </authorList>
    </citation>
    <scope>NUCLEOTIDE SEQUENCE [LARGE SCALE GENOMIC DNA]</scope>
    <source>
        <strain evidence="12 17">B4122</strain>
    </source>
</reference>
<feature type="transmembrane region" description="Helical" evidence="8">
    <location>
        <begin position="85"/>
        <end position="105"/>
    </location>
</feature>
<evidence type="ECO:0000256" key="1">
    <source>
        <dbReference type="ARBA" id="ARBA00004651"/>
    </source>
</evidence>
<dbReference type="EMBL" id="CP125292">
    <property type="protein sequence ID" value="WHM20178.1"/>
    <property type="molecule type" value="Genomic_DNA"/>
</dbReference>
<evidence type="ECO:0000256" key="8">
    <source>
        <dbReference type="SAM" id="Phobius"/>
    </source>
</evidence>
<dbReference type="SUPFAM" id="SSF160240">
    <property type="entry name" value="Cation efflux protein cytoplasmic domain-like"/>
    <property type="match status" value="1"/>
</dbReference>
<evidence type="ECO:0000256" key="5">
    <source>
        <dbReference type="ARBA" id="ARBA00022692"/>
    </source>
</evidence>
<dbReference type="InterPro" id="IPR050291">
    <property type="entry name" value="CDF_Transporter"/>
</dbReference>
<evidence type="ECO:0000256" key="6">
    <source>
        <dbReference type="ARBA" id="ARBA00022989"/>
    </source>
</evidence>
<dbReference type="EMBL" id="JXBC01000004">
    <property type="protein sequence ID" value="KIU10809.1"/>
    <property type="molecule type" value="Genomic_DNA"/>
</dbReference>
<dbReference type="FunFam" id="1.20.1510.10:FF:000006">
    <property type="entry name" value="Divalent cation efflux transporter"/>
    <property type="match status" value="1"/>
</dbReference>
<evidence type="ECO:0000259" key="10">
    <source>
        <dbReference type="Pfam" id="PF16916"/>
    </source>
</evidence>
<evidence type="ECO:0000259" key="9">
    <source>
        <dbReference type="Pfam" id="PF01545"/>
    </source>
</evidence>
<dbReference type="Pfam" id="PF01545">
    <property type="entry name" value="Cation_efflux"/>
    <property type="match status" value="1"/>
</dbReference>
<dbReference type="PANTHER" id="PTHR43840:SF50">
    <property type="entry name" value="MANGANESE EFFLUX SYSTEM PROTEIN MNES"/>
    <property type="match status" value="1"/>
</dbReference>
<feature type="transmembrane region" description="Helical" evidence="8">
    <location>
        <begin position="14"/>
        <end position="35"/>
    </location>
</feature>
<keyword evidence="3" id="KW-0813">Transport</keyword>
<organism evidence="11 16">
    <name type="scientific">Bacillus subtilis</name>
    <dbReference type="NCBI Taxonomy" id="1423"/>
    <lineage>
        <taxon>Bacteria</taxon>
        <taxon>Bacillati</taxon>
        <taxon>Bacillota</taxon>
        <taxon>Bacilli</taxon>
        <taxon>Bacillales</taxon>
        <taxon>Bacillaceae</taxon>
        <taxon>Bacillus</taxon>
    </lineage>
</organism>
<accession>A0A0C3K7A9</accession>
<evidence type="ECO:0000313" key="11">
    <source>
        <dbReference type="EMBL" id="KIU10809.1"/>
    </source>
</evidence>
<comment type="similarity">
    <text evidence="2">Belongs to the cation diffusion facilitator (CDF) transporter (TC 2.A.4) family.</text>
</comment>
<dbReference type="EMBL" id="LJZV01000003">
    <property type="protein sequence ID" value="KZD94176.1"/>
    <property type="molecule type" value="Genomic_DNA"/>
</dbReference>
<gene>
    <name evidence="14" type="primary">ydbO</name>
    <name evidence="12" type="ORF">B4122_0872</name>
    <name evidence="13" type="ORF">J5227_10235</name>
    <name evidence="14" type="ORF">P5633_01040</name>
    <name evidence="15" type="ORF">QL281_15120</name>
    <name evidence="11" type="ORF">SC09_Contig25orf00651</name>
</gene>
<evidence type="ECO:0000313" key="16">
    <source>
        <dbReference type="Proteomes" id="UP000032247"/>
    </source>
</evidence>
<dbReference type="STRING" id="483913.AN935_02360"/>
<dbReference type="InterPro" id="IPR027469">
    <property type="entry name" value="Cation_efflux_TMD_sf"/>
</dbReference>
<evidence type="ECO:0000313" key="12">
    <source>
        <dbReference type="EMBL" id="KZD94176.1"/>
    </source>
</evidence>
<dbReference type="Gene3D" id="3.30.70.1350">
    <property type="entry name" value="Cation efflux protein, cytoplasmic domain"/>
    <property type="match status" value="1"/>
</dbReference>
<dbReference type="Gene3D" id="1.20.1510.10">
    <property type="entry name" value="Cation efflux protein transmembrane domain"/>
    <property type="match status" value="1"/>
</dbReference>
<dbReference type="SUPFAM" id="SSF161111">
    <property type="entry name" value="Cation efflux protein transmembrane domain-like"/>
    <property type="match status" value="1"/>
</dbReference>
<dbReference type="PATRIC" id="fig|1423.134.peg.2569"/>
<protein>
    <submittedName>
        <fullName evidence="14">Cation diffusion facilitator family transporter</fullName>
    </submittedName>
    <submittedName>
        <fullName evidence="11">Cation efflux system</fullName>
    </submittedName>
    <submittedName>
        <fullName evidence="13">Cation transporter</fullName>
    </submittedName>
    <submittedName>
        <fullName evidence="12">Cobalt-zinc-cadmium resistance protein</fullName>
    </submittedName>
</protein>
<name>A0A0C3K7A9_BACIU</name>
<dbReference type="Proteomes" id="UP000076442">
    <property type="component" value="Unassembled WGS sequence"/>
</dbReference>
<evidence type="ECO:0000313" key="17">
    <source>
        <dbReference type="Proteomes" id="UP000076442"/>
    </source>
</evidence>
<keyword evidence="6 8" id="KW-1133">Transmembrane helix</keyword>
<feature type="transmembrane region" description="Helical" evidence="8">
    <location>
        <begin position="117"/>
        <end position="136"/>
    </location>
</feature>
<dbReference type="GO" id="GO:0008324">
    <property type="term" value="F:monoatomic cation transmembrane transporter activity"/>
    <property type="evidence" value="ECO:0007669"/>
    <property type="project" value="InterPro"/>
</dbReference>
<dbReference type="InterPro" id="IPR058533">
    <property type="entry name" value="Cation_efflux_TM"/>
</dbReference>
<dbReference type="Proteomes" id="UP000665181">
    <property type="component" value="Unassembled WGS sequence"/>
</dbReference>
<dbReference type="PANTHER" id="PTHR43840">
    <property type="entry name" value="MITOCHONDRIAL METAL TRANSPORTER 1-RELATED"/>
    <property type="match status" value="1"/>
</dbReference>
<keyword evidence="7 8" id="KW-0472">Membrane</keyword>
<evidence type="ECO:0000313" key="13">
    <source>
        <dbReference type="EMBL" id="MBO3794686.1"/>
    </source>
</evidence>
<feature type="domain" description="Cation efflux protein cytoplasmic" evidence="10">
    <location>
        <begin position="215"/>
        <end position="286"/>
    </location>
</feature>
<dbReference type="Proteomes" id="UP001214898">
    <property type="component" value="Chromosome"/>
</dbReference>
<dbReference type="Pfam" id="PF16916">
    <property type="entry name" value="ZT_dimer"/>
    <property type="match status" value="1"/>
</dbReference>
<dbReference type="InterPro" id="IPR027470">
    <property type="entry name" value="Cation_efflux_CTD"/>
</dbReference>
<proteinExistence type="inferred from homology"/>
<evidence type="ECO:0000256" key="3">
    <source>
        <dbReference type="ARBA" id="ARBA00022448"/>
    </source>
</evidence>
<dbReference type="InterPro" id="IPR002524">
    <property type="entry name" value="Cation_efflux"/>
</dbReference>
<dbReference type="NCBIfam" id="TIGR01297">
    <property type="entry name" value="CDF"/>
    <property type="match status" value="1"/>
</dbReference>
<evidence type="ECO:0000256" key="4">
    <source>
        <dbReference type="ARBA" id="ARBA00022475"/>
    </source>
</evidence>
<evidence type="ECO:0000313" key="15">
    <source>
        <dbReference type="EMBL" id="WHM20178.1"/>
    </source>
</evidence>
<dbReference type="EMBL" id="CP120576">
    <property type="protein sequence ID" value="WEY84938.1"/>
    <property type="molecule type" value="Genomic_DNA"/>
</dbReference>
<evidence type="ECO:0000256" key="7">
    <source>
        <dbReference type="ARBA" id="ARBA00023136"/>
    </source>
</evidence>
<dbReference type="AlphaFoldDB" id="A0A0C3K7A9"/>
<dbReference type="Proteomes" id="UP001229422">
    <property type="component" value="Chromosome"/>
</dbReference>
<dbReference type="FunFam" id="3.30.70.1350:FF:000006">
    <property type="entry name" value="Cation transporter"/>
    <property type="match status" value="1"/>
</dbReference>
<sequence length="290" mass="31498">MERTENLKKGEKGALLNIFAYVILAVVKLVIGILYHSEALRADGLNNGTDIVASVAVLIGLRISQRPADSDHPYGHYRAETISSLVASFIMMAVGIEVLIGGGKAIAGGTTETPNLIAAWTALGSAVFMYGIYLYNKRLAASIKSSALMAAAKDSRSDAFVSAGAFIGVFSSQLKLPWIDPVTAFIIGIIICKTAWDIFKDASHSLTDGFHLKDLEPYKQTVGRIENVHRLKDVKARYLGSTVHIEMVITVDPKLTVEEGHGVADEVEDKIKHEHDVTHVHVHVEPDDIK</sequence>
<keyword evidence="4" id="KW-1003">Cell membrane</keyword>
<dbReference type="GO" id="GO:0005886">
    <property type="term" value="C:plasma membrane"/>
    <property type="evidence" value="ECO:0007669"/>
    <property type="project" value="UniProtKB-SubCell"/>
</dbReference>
<reference evidence="14" key="4">
    <citation type="submission" date="2023-03" db="EMBL/GenBank/DDBJ databases">
        <title>Complete genome sequences of 52 Bacillus and Priestia strains isolated from West-African fermentations and 26 reference strains from the DSMZ collection.</title>
        <authorList>
            <person name="Wiedenbein E.S."/>
            <person name="Canoy T.S."/>
            <person name="Hui Y."/>
            <person name="Parkouda C."/>
            <person name="Dawende C."/>
            <person name="Ametefe E."/>
            <person name="Jespersen L."/>
            <person name="Nielsen D.S."/>
        </authorList>
    </citation>
    <scope>NUCLEOTIDE SEQUENCE</scope>
    <source>
        <strain evidence="14">PRO56</strain>
    </source>
</reference>
<reference evidence="13" key="3">
    <citation type="submission" date="2021-03" db="EMBL/GenBank/DDBJ databases">
        <title>Isolation of Bacillus subtilis from fermented food sample.</title>
        <authorList>
            <person name="Lakshmanan V."/>
            <person name="Athira K."/>
            <person name="Rajagopal K."/>
        </authorList>
    </citation>
    <scope>NUCLEOTIDE SEQUENCE</scope>
    <source>
        <strain evidence="13">S1</strain>
    </source>
</reference>
<dbReference type="Proteomes" id="UP000032247">
    <property type="component" value="Unassembled WGS sequence"/>
</dbReference>
<reference evidence="15" key="5">
    <citation type="submission" date="2023-05" db="EMBL/GenBank/DDBJ databases">
        <title>Complete genome sequence of Bacillus subtilis SRCM117797 isolated from Soybean paste.</title>
        <authorList>
            <person name="Abraha H.B."/>
            <person name="Kim K.-P."/>
            <person name="Ryu M.-S."/>
            <person name="Jeong D.-Y."/>
        </authorList>
    </citation>
    <scope>NUCLEOTIDE SEQUENCE</scope>
    <source>
        <strain evidence="15">SRCM117797</strain>
    </source>
</reference>
<reference evidence="11 16" key="1">
    <citation type="submission" date="2014-12" db="EMBL/GenBank/DDBJ databases">
        <title>Comparative genome analysis of Bacillus coagulans HM-08, Clostridium butyricum HM-68, Bacillus subtilis HM-66 and Bacillus licheniformis BL-09.</title>
        <authorList>
            <person name="Zhang H."/>
        </authorList>
    </citation>
    <scope>NUCLEOTIDE SEQUENCE [LARGE SCALE GENOMIC DNA]</scope>
    <source>
        <strain evidence="11 16">HM-66</strain>
    </source>
</reference>
<keyword evidence="5 8" id="KW-0812">Transmembrane</keyword>
<evidence type="ECO:0000313" key="14">
    <source>
        <dbReference type="EMBL" id="WEY84938.1"/>
    </source>
</evidence>
<feature type="domain" description="Cation efflux protein transmembrane" evidence="9">
    <location>
        <begin position="15"/>
        <end position="206"/>
    </location>
</feature>
<dbReference type="InterPro" id="IPR036837">
    <property type="entry name" value="Cation_efflux_CTD_sf"/>
</dbReference>
<comment type="subcellular location">
    <subcellularLocation>
        <location evidence="1">Cell membrane</location>
        <topology evidence="1">Multi-pass membrane protein</topology>
    </subcellularLocation>
</comment>